<name>A0A916LK44_KRYT1</name>
<proteinExistence type="predicted"/>
<dbReference type="PANTHER" id="PTHR34314">
    <property type="entry name" value="CRENARCHAEAL PROTEIN, PUTATIVE-RELATED"/>
    <property type="match status" value="1"/>
</dbReference>
<dbReference type="PANTHER" id="PTHR34314:SF6">
    <property type="entry name" value="DUF3782 DOMAIN-CONTAINING PROTEIN"/>
    <property type="match status" value="1"/>
</dbReference>
<organism evidence="1 2">
    <name type="scientific">Kryptobacter tengchongensis</name>
    <dbReference type="NCBI Taxonomy" id="1643429"/>
    <lineage>
        <taxon>Bacteria</taxon>
        <taxon>Pseudomonadati</taxon>
        <taxon>Candidatus Kryptoniota</taxon>
        <taxon>Candidatus Kryptobacter</taxon>
    </lineage>
</organism>
<reference evidence="1 2" key="1">
    <citation type="submission" date="2015-11" db="EMBL/GenBank/DDBJ databases">
        <authorList>
            <person name="Varghese N."/>
        </authorList>
    </citation>
    <scope>NUCLEOTIDE SEQUENCE [LARGE SCALE GENOMIC DNA]</scope>
    <source>
        <strain evidence="1 2">JGI-25</strain>
    </source>
</reference>
<dbReference type="InterPro" id="IPR011335">
    <property type="entry name" value="Restrct_endonuc-II-like"/>
</dbReference>
<dbReference type="EMBL" id="CZVV01000089">
    <property type="protein sequence ID" value="CUT03430.1"/>
    <property type="molecule type" value="Genomic_DNA"/>
</dbReference>
<dbReference type="InterPro" id="IPR024271">
    <property type="entry name" value="DUF3782"/>
</dbReference>
<dbReference type="AlphaFoldDB" id="A0A916LK44"/>
<evidence type="ECO:0000313" key="1">
    <source>
        <dbReference type="EMBL" id="CUT03430.1"/>
    </source>
</evidence>
<evidence type="ECO:0000313" key="2">
    <source>
        <dbReference type="Proteomes" id="UP000243105"/>
    </source>
</evidence>
<dbReference type="InterPro" id="IPR012431">
    <property type="entry name" value="PDDEXK_10"/>
</dbReference>
<dbReference type="Proteomes" id="UP000243105">
    <property type="component" value="Unassembled WGS sequence"/>
</dbReference>
<dbReference type="Pfam" id="PF12644">
    <property type="entry name" value="DUF3782"/>
    <property type="match status" value="1"/>
</dbReference>
<accession>A0A916LK44</accession>
<protein>
    <recommendedName>
        <fullName evidence="3">DUF3782 domain-containing protein</fullName>
    </recommendedName>
</protein>
<evidence type="ECO:0008006" key="3">
    <source>
        <dbReference type="Google" id="ProtNLM"/>
    </source>
</evidence>
<sequence length="160" mass="18123">MQRLAEFQLKTEESLRRLESELTIKIGALGARWGIGSEFAFREALKGILAERGYQVESFLKFDTEGFVFGKPDQVEIDLIIKDSKIAAIEIKSSLNKADLATFNRKVLFYERSTGKAVSEKIAVSPFIDPRGTKDLAKKLEIKIYTGPEQVKFEQESEQE</sequence>
<dbReference type="Pfam" id="PF07788">
    <property type="entry name" value="PDDEXK_10"/>
    <property type="match status" value="1"/>
</dbReference>
<comment type="caution">
    <text evidence="1">The sequence shown here is derived from an EMBL/GenBank/DDBJ whole genome shotgun (WGS) entry which is preliminary data.</text>
</comment>
<gene>
    <name evidence="1" type="ORF">JGI25_01230</name>
</gene>
<dbReference type="SUPFAM" id="SSF52980">
    <property type="entry name" value="Restriction endonuclease-like"/>
    <property type="match status" value="1"/>
</dbReference>